<dbReference type="InterPro" id="IPR029063">
    <property type="entry name" value="SAM-dependent_MTases_sf"/>
</dbReference>
<dbReference type="CDD" id="cd02440">
    <property type="entry name" value="AdoMet_MTases"/>
    <property type="match status" value="1"/>
</dbReference>
<accession>A0A9E2BFF4</accession>
<dbReference type="AlphaFoldDB" id="A0A9E2BFF4"/>
<reference evidence="4 5" key="1">
    <citation type="journal article" date="2021" name="bioRxiv">
        <title>Unique metabolic strategies in Hadean analogues reveal hints for primordial physiology.</title>
        <authorList>
            <person name="Nobu M.K."/>
            <person name="Nakai R."/>
            <person name="Tamazawa S."/>
            <person name="Mori H."/>
            <person name="Toyoda A."/>
            <person name="Ijiri A."/>
            <person name="Suzuki S."/>
            <person name="Kurokawa K."/>
            <person name="Kamagata Y."/>
            <person name="Tamaki H."/>
        </authorList>
    </citation>
    <scope>NUCLEOTIDE SEQUENCE [LARGE SCALE GENOMIC DNA]</scope>
    <source>
        <strain evidence="4">BS525</strain>
    </source>
</reference>
<dbReference type="SUPFAM" id="SSF53335">
    <property type="entry name" value="S-adenosyl-L-methionine-dependent methyltransferases"/>
    <property type="match status" value="1"/>
</dbReference>
<dbReference type="Pfam" id="PF01555">
    <property type="entry name" value="N6_N4_Mtase"/>
    <property type="match status" value="1"/>
</dbReference>
<evidence type="ECO:0000313" key="4">
    <source>
        <dbReference type="EMBL" id="MBT9144616.1"/>
    </source>
</evidence>
<evidence type="ECO:0000259" key="3">
    <source>
        <dbReference type="Pfam" id="PF01555"/>
    </source>
</evidence>
<gene>
    <name evidence="4" type="ORF">DDT42_00458</name>
</gene>
<sequence>MYFKGGFYKNGVEKPDECFDINPEIAVVSGSEDADREINSPILADARNLHWFEDGFFNNMILDPPFMFGIHGKTKNYYSSRTHGILKDFNDLKELYLGILKEAYRLLKKGGILIFKCQDFTDSFSFFTHILVYKLAREIGFYPKDLAILVKPNKIYNPNITQRHLRKIHTYFWVFQKKNVRIDI</sequence>
<dbReference type="EMBL" id="QLTW01000013">
    <property type="protein sequence ID" value="MBT9144616.1"/>
    <property type="molecule type" value="Genomic_DNA"/>
</dbReference>
<organism evidence="4 5">
    <name type="scientific">Psychracetigena formicireducens</name>
    <dbReference type="NCBI Taxonomy" id="2986056"/>
    <lineage>
        <taxon>Bacteria</taxon>
        <taxon>Bacillati</taxon>
        <taxon>Candidatus Lithacetigenota</taxon>
        <taxon>Candidatus Psychracetigena</taxon>
    </lineage>
</organism>
<keyword evidence="2" id="KW-0808">Transferase</keyword>
<evidence type="ECO:0000256" key="2">
    <source>
        <dbReference type="ARBA" id="ARBA00022679"/>
    </source>
</evidence>
<evidence type="ECO:0000313" key="5">
    <source>
        <dbReference type="Proteomes" id="UP000811545"/>
    </source>
</evidence>
<dbReference type="InterPro" id="IPR002941">
    <property type="entry name" value="DNA_methylase_N4/N6"/>
</dbReference>
<keyword evidence="1" id="KW-0489">Methyltransferase</keyword>
<dbReference type="Proteomes" id="UP000811545">
    <property type="component" value="Unassembled WGS sequence"/>
</dbReference>
<feature type="domain" description="DNA methylase N-4/N-6" evidence="3">
    <location>
        <begin position="61"/>
        <end position="179"/>
    </location>
</feature>
<protein>
    <recommendedName>
        <fullName evidence="3">DNA methylase N-4/N-6 domain-containing protein</fullName>
    </recommendedName>
</protein>
<proteinExistence type="predicted"/>
<name>A0A9E2BFF4_PSYF1</name>
<comment type="caution">
    <text evidence="4">The sequence shown here is derived from an EMBL/GenBank/DDBJ whole genome shotgun (WGS) entry which is preliminary data.</text>
</comment>
<dbReference type="GO" id="GO:0032259">
    <property type="term" value="P:methylation"/>
    <property type="evidence" value="ECO:0007669"/>
    <property type="project" value="UniProtKB-KW"/>
</dbReference>
<dbReference type="GO" id="GO:0008170">
    <property type="term" value="F:N-methyltransferase activity"/>
    <property type="evidence" value="ECO:0007669"/>
    <property type="project" value="InterPro"/>
</dbReference>
<evidence type="ECO:0000256" key="1">
    <source>
        <dbReference type="ARBA" id="ARBA00022603"/>
    </source>
</evidence>
<dbReference type="Gene3D" id="3.40.50.150">
    <property type="entry name" value="Vaccinia Virus protein VP39"/>
    <property type="match status" value="1"/>
</dbReference>
<dbReference type="GO" id="GO:0003677">
    <property type="term" value="F:DNA binding"/>
    <property type="evidence" value="ECO:0007669"/>
    <property type="project" value="InterPro"/>
</dbReference>